<evidence type="ECO:0000313" key="2">
    <source>
        <dbReference type="Proteomes" id="UP000663848"/>
    </source>
</evidence>
<sequence length="547" mass="62303">MTHDVEAYLAPADVLICSKCMGIGHFRKQCTEAEETCKVCGTSCPDLRQHKCSTVIKCIHCDGDHHSNALKCPIVKSYRATLTKKLLSANRPPPPHSAWSNNNGNININNNTKYQHNWADYPQLPPPQKQNIPYSTASNEMINKIGELIGTMQKINDVLVITEKKNQEFEQFIIDSKSNDASLSKKLDQLNEKDKDYKKVHTQHDIKLSRHENVFTKLVLPMLDEIAKFMVNINLDKNLGVLNADFQVTINRMRAQLTNNSEVAKESERMCELAADHFENFFREPDNIYRPHPYTDAPEIEWENYNEEIPPVTIEEILDVVHSRKNKKSCDAHGLSNFMFSSLPVHYWSLLLQIFNLSLSSTIAPKQWKDTRVLLPAKNESICDVTTTRPISLLDVFLKVDEKLFLTRFNDLLKRRGILPDTQSGFRPGFRLQTCLLLFLEQVSSLMANSSPVATVFVDFKAAFDQLCYFFADDLAAALTGSIGMKFTAQCLDLERKLKLFFEQLELYAILSVQSINFSKTEAIWSARAIGGPKFELTCGEKKIPWV</sequence>
<evidence type="ECO:0008006" key="3">
    <source>
        <dbReference type="Google" id="ProtNLM"/>
    </source>
</evidence>
<gene>
    <name evidence="1" type="ORF">QYT958_LOCUS27776</name>
</gene>
<dbReference type="EMBL" id="CAJOBR010007220">
    <property type="protein sequence ID" value="CAF4859082.1"/>
    <property type="molecule type" value="Genomic_DNA"/>
</dbReference>
<organism evidence="1 2">
    <name type="scientific">Rotaria socialis</name>
    <dbReference type="NCBI Taxonomy" id="392032"/>
    <lineage>
        <taxon>Eukaryota</taxon>
        <taxon>Metazoa</taxon>
        <taxon>Spiralia</taxon>
        <taxon>Gnathifera</taxon>
        <taxon>Rotifera</taxon>
        <taxon>Eurotatoria</taxon>
        <taxon>Bdelloidea</taxon>
        <taxon>Philodinida</taxon>
        <taxon>Philodinidae</taxon>
        <taxon>Rotaria</taxon>
    </lineage>
</organism>
<evidence type="ECO:0000313" key="1">
    <source>
        <dbReference type="EMBL" id="CAF4859082.1"/>
    </source>
</evidence>
<accession>A0A821SS63</accession>
<dbReference type="InterPro" id="IPR052560">
    <property type="entry name" value="RdDP_mobile_element"/>
</dbReference>
<protein>
    <recommendedName>
        <fullName evidence="3">Reverse transcriptase domain-containing protein</fullName>
    </recommendedName>
</protein>
<dbReference type="PANTHER" id="PTHR36688:SF1">
    <property type="entry name" value="ENDONUCLEASE_EXONUCLEASE_PHOSPHATASE DOMAIN-CONTAINING PROTEIN"/>
    <property type="match status" value="1"/>
</dbReference>
<name>A0A821SS63_9BILA</name>
<reference evidence="1" key="1">
    <citation type="submission" date="2021-02" db="EMBL/GenBank/DDBJ databases">
        <authorList>
            <person name="Nowell W R."/>
        </authorList>
    </citation>
    <scope>NUCLEOTIDE SEQUENCE</scope>
</reference>
<proteinExistence type="predicted"/>
<dbReference type="AlphaFoldDB" id="A0A821SS63"/>
<comment type="caution">
    <text evidence="1">The sequence shown here is derived from an EMBL/GenBank/DDBJ whole genome shotgun (WGS) entry which is preliminary data.</text>
</comment>
<dbReference type="PANTHER" id="PTHR36688">
    <property type="entry name" value="ENDO/EXONUCLEASE/PHOSPHATASE DOMAIN-CONTAINING PROTEIN"/>
    <property type="match status" value="1"/>
</dbReference>
<feature type="non-terminal residue" evidence="1">
    <location>
        <position position="1"/>
    </location>
</feature>
<dbReference type="Proteomes" id="UP000663848">
    <property type="component" value="Unassembled WGS sequence"/>
</dbReference>